<dbReference type="SUPFAM" id="SSF53448">
    <property type="entry name" value="Nucleotide-diphospho-sugar transferases"/>
    <property type="match status" value="1"/>
</dbReference>
<keyword evidence="2" id="KW-0328">Glycosyltransferase</keyword>
<name>A0A0B5AVR7_9BACL</name>
<organism evidence="5 6">
    <name type="scientific">Jeotgalibacillus malaysiensis</name>
    <dbReference type="NCBI Taxonomy" id="1508404"/>
    <lineage>
        <taxon>Bacteria</taxon>
        <taxon>Bacillati</taxon>
        <taxon>Bacillota</taxon>
        <taxon>Bacilli</taxon>
        <taxon>Bacillales</taxon>
        <taxon>Caryophanaceae</taxon>
        <taxon>Jeotgalibacillus</taxon>
    </lineage>
</organism>
<keyword evidence="6" id="KW-1185">Reference proteome</keyword>
<dbReference type="KEGG" id="jeo:JMA_33810"/>
<dbReference type="EMBL" id="CP009416">
    <property type="protein sequence ID" value="AJD92698.1"/>
    <property type="molecule type" value="Genomic_DNA"/>
</dbReference>
<dbReference type="PANTHER" id="PTHR22916:SF51">
    <property type="entry name" value="GLYCOSYLTRANSFERASE EPSH-RELATED"/>
    <property type="match status" value="1"/>
</dbReference>
<dbReference type="AlphaFoldDB" id="A0A0B5AVR7"/>
<dbReference type="Proteomes" id="UP000031449">
    <property type="component" value="Chromosome"/>
</dbReference>
<evidence type="ECO:0000313" key="6">
    <source>
        <dbReference type="Proteomes" id="UP000031449"/>
    </source>
</evidence>
<proteinExistence type="inferred from homology"/>
<dbReference type="GO" id="GO:0016757">
    <property type="term" value="F:glycosyltransferase activity"/>
    <property type="evidence" value="ECO:0007669"/>
    <property type="project" value="UniProtKB-KW"/>
</dbReference>
<dbReference type="Pfam" id="PF00535">
    <property type="entry name" value="Glycos_transf_2"/>
    <property type="match status" value="1"/>
</dbReference>
<evidence type="ECO:0000259" key="4">
    <source>
        <dbReference type="Pfam" id="PF00535"/>
    </source>
</evidence>
<dbReference type="HOGENOM" id="CLU_025996_25_1_9"/>
<sequence length="352" mass="41013">MKISVVVPVYNPGVKFKKCVKSILNQSHTDLELILVNDGSTDGSAELIDDFSRKDFRVKAFHKSNEGTIPTRRKGIELAASEFVTFVDSDDWIHPKMLEIFANELKQSEYDVVVCNTFRVLGEGRLVKQRNNGWYFDEDKVYEGEEIKKDIITAYFHGHPFPAALHGKIYRRDLLLQHDNLLKGFTILGDDLFYNMEILLHSKKIKVLKEPLYYYRLGGTTSKYMPNLFNDVVRGYEVQKQVAHQYYQDSLQSQLNGSSIMLINMLNRTVYGLFLGSLSQKEIMNEINKYLSNKYIQEATINQGVKKFFPEELKKALEEKDSTYFYRIGQAYYRKKYLKHRVMKMIDKIPVS</sequence>
<dbReference type="InterPro" id="IPR001173">
    <property type="entry name" value="Glyco_trans_2-like"/>
</dbReference>
<dbReference type="OrthoDB" id="396512at2"/>
<dbReference type="Gene3D" id="3.90.550.10">
    <property type="entry name" value="Spore Coat Polysaccharide Biosynthesis Protein SpsA, Chain A"/>
    <property type="match status" value="1"/>
</dbReference>
<feature type="domain" description="Glycosyltransferase 2-like" evidence="4">
    <location>
        <begin position="4"/>
        <end position="152"/>
    </location>
</feature>
<dbReference type="InterPro" id="IPR029044">
    <property type="entry name" value="Nucleotide-diphossugar_trans"/>
</dbReference>
<evidence type="ECO:0000256" key="1">
    <source>
        <dbReference type="ARBA" id="ARBA00006739"/>
    </source>
</evidence>
<dbReference type="BioCyc" id="JESP1508404:G14D9-12662-MONOMER"/>
<keyword evidence="3" id="KW-0808">Transferase</keyword>
<dbReference type="STRING" id="1508404.JMA_33810"/>
<dbReference type="CDD" id="cd00761">
    <property type="entry name" value="Glyco_tranf_GTA_type"/>
    <property type="match status" value="1"/>
</dbReference>
<dbReference type="PANTHER" id="PTHR22916">
    <property type="entry name" value="GLYCOSYLTRANSFERASE"/>
    <property type="match status" value="1"/>
</dbReference>
<gene>
    <name evidence="5" type="ORF">JMA_33810</name>
</gene>
<evidence type="ECO:0000256" key="2">
    <source>
        <dbReference type="ARBA" id="ARBA00022676"/>
    </source>
</evidence>
<accession>A0A0B5AVR7</accession>
<evidence type="ECO:0000313" key="5">
    <source>
        <dbReference type="EMBL" id="AJD92698.1"/>
    </source>
</evidence>
<protein>
    <recommendedName>
        <fullName evidence="4">Glycosyltransferase 2-like domain-containing protein</fullName>
    </recommendedName>
</protein>
<comment type="similarity">
    <text evidence="1">Belongs to the glycosyltransferase 2 family.</text>
</comment>
<reference evidence="5 6" key="1">
    <citation type="submission" date="2014-08" db="EMBL/GenBank/DDBJ databases">
        <title>Complete genome of a marine bacteria Jeotgalibacillus malaysiensis.</title>
        <authorList>
            <person name="Yaakop A.S."/>
            <person name="Chan K.-G."/>
            <person name="Goh K.M."/>
        </authorList>
    </citation>
    <scope>NUCLEOTIDE SEQUENCE [LARGE SCALE GENOMIC DNA]</scope>
    <source>
        <strain evidence="5 6">D5</strain>
    </source>
</reference>
<evidence type="ECO:0000256" key="3">
    <source>
        <dbReference type="ARBA" id="ARBA00022679"/>
    </source>
</evidence>